<evidence type="ECO:0000256" key="8">
    <source>
        <dbReference type="ARBA" id="ARBA00030619"/>
    </source>
</evidence>
<keyword evidence="3" id="KW-0436">Ligase</keyword>
<evidence type="ECO:0000256" key="6">
    <source>
        <dbReference type="ARBA" id="ARBA00022917"/>
    </source>
</evidence>
<dbReference type="EMBL" id="CAEZYK010000015">
    <property type="protein sequence ID" value="CAB4718354.1"/>
    <property type="molecule type" value="Genomic_DNA"/>
</dbReference>
<dbReference type="HAMAP" id="MF_00127">
    <property type="entry name" value="His_tRNA_synth"/>
    <property type="match status" value="1"/>
</dbReference>
<keyword evidence="7" id="KW-0030">Aminoacyl-tRNA synthetase</keyword>
<feature type="domain" description="Aminoacyl-transfer RNA synthetases class-II family profile" evidence="10">
    <location>
        <begin position="56"/>
        <end position="350"/>
    </location>
</feature>
<dbReference type="Pfam" id="PF13393">
    <property type="entry name" value="tRNA-synt_His"/>
    <property type="match status" value="1"/>
</dbReference>
<dbReference type="GO" id="GO:0005524">
    <property type="term" value="F:ATP binding"/>
    <property type="evidence" value="ECO:0007669"/>
    <property type="project" value="UniProtKB-KW"/>
</dbReference>
<dbReference type="InterPro" id="IPR004154">
    <property type="entry name" value="Anticodon-bd"/>
</dbReference>
<evidence type="ECO:0000256" key="9">
    <source>
        <dbReference type="ARBA" id="ARBA00047639"/>
    </source>
</evidence>
<evidence type="ECO:0000259" key="10">
    <source>
        <dbReference type="PROSITE" id="PS50862"/>
    </source>
</evidence>
<dbReference type="SUPFAM" id="SSF52954">
    <property type="entry name" value="Class II aaRS ABD-related"/>
    <property type="match status" value="1"/>
</dbReference>
<dbReference type="SUPFAM" id="SSF55681">
    <property type="entry name" value="Class II aaRS and biotin synthetases"/>
    <property type="match status" value="1"/>
</dbReference>
<keyword evidence="6" id="KW-0648">Protein biosynthesis</keyword>
<evidence type="ECO:0000256" key="1">
    <source>
        <dbReference type="ARBA" id="ARBA00008226"/>
    </source>
</evidence>
<dbReference type="EMBL" id="CAFBOF010000090">
    <property type="protein sequence ID" value="CAB4992001.1"/>
    <property type="molecule type" value="Genomic_DNA"/>
</dbReference>
<dbReference type="InterPro" id="IPR015807">
    <property type="entry name" value="His-tRNA-ligase"/>
</dbReference>
<sequence length="460" mass="50855">MIKESPLALANLGEENGVRSAPLTPTMEGVAKSNQADTGNYFQAPIGTHDVLPPQSQIWARVVSVFAERANRFNYGLAITPIFEHAEVFERIGDASDVVRKEMYEFRDRGDRRLALRPEGTAPIVRAFVQHHPTPPWKVWYVAPNFRYERPQKGRYRQHWQIGAEALGVSDPDLDVEVVSLAAGFFLALGLGKTRLLINSMGEPDDRIKYTEDLRKYFLSSGANLGEEFLTRVKENPLRILDAKKSEWQTMIEGAPQLSDYLGDSAKEYFSKVQSGLKALDIAFTVDPRLVRGFDYYTATTFEFVSDDLDAAQNALGGGGRYDNLAQEMGGDPAPGIGFGIGMERVVLALEAQGLAEEIIKDSASLDVFVVDGTDDEVAALVVNDLREAGISVDRSYGGRSVKAQWKLADRSGATYGVMTGESENKNNSVAVKNLKTGEQVEVRREHLVSQIQNSKETKR</sequence>
<reference evidence="13" key="1">
    <citation type="submission" date="2020-05" db="EMBL/GenBank/DDBJ databases">
        <authorList>
            <person name="Chiriac C."/>
            <person name="Salcher M."/>
            <person name="Ghai R."/>
            <person name="Kavagutti S V."/>
        </authorList>
    </citation>
    <scope>NUCLEOTIDE SEQUENCE</scope>
</reference>
<dbReference type="InterPro" id="IPR036621">
    <property type="entry name" value="Anticodon-bd_dom_sf"/>
</dbReference>
<comment type="catalytic activity">
    <reaction evidence="9">
        <text>tRNA(His) + L-histidine + ATP = L-histidyl-tRNA(His) + AMP + diphosphate + H(+)</text>
        <dbReference type="Rhea" id="RHEA:17313"/>
        <dbReference type="Rhea" id="RHEA-COMP:9665"/>
        <dbReference type="Rhea" id="RHEA-COMP:9689"/>
        <dbReference type="ChEBI" id="CHEBI:15378"/>
        <dbReference type="ChEBI" id="CHEBI:30616"/>
        <dbReference type="ChEBI" id="CHEBI:33019"/>
        <dbReference type="ChEBI" id="CHEBI:57595"/>
        <dbReference type="ChEBI" id="CHEBI:78442"/>
        <dbReference type="ChEBI" id="CHEBI:78527"/>
        <dbReference type="ChEBI" id="CHEBI:456215"/>
        <dbReference type="EC" id="6.1.1.21"/>
    </reaction>
</comment>
<organism evidence="13">
    <name type="scientific">freshwater metagenome</name>
    <dbReference type="NCBI Taxonomy" id="449393"/>
    <lineage>
        <taxon>unclassified sequences</taxon>
        <taxon>metagenomes</taxon>
        <taxon>ecological metagenomes</taxon>
    </lineage>
</organism>
<dbReference type="InterPro" id="IPR045864">
    <property type="entry name" value="aa-tRNA-synth_II/BPL/LPL"/>
</dbReference>
<dbReference type="PIRSF" id="PIRSF001549">
    <property type="entry name" value="His-tRNA_synth"/>
    <property type="match status" value="1"/>
</dbReference>
<evidence type="ECO:0000256" key="3">
    <source>
        <dbReference type="ARBA" id="ARBA00022598"/>
    </source>
</evidence>
<dbReference type="Gene3D" id="3.30.930.10">
    <property type="entry name" value="Bira Bifunctional Protein, Domain 2"/>
    <property type="match status" value="1"/>
</dbReference>
<protein>
    <recommendedName>
        <fullName evidence="2">histidine--tRNA ligase</fullName>
        <ecNumber evidence="2">6.1.1.21</ecNumber>
    </recommendedName>
    <alternativeName>
        <fullName evidence="8">Histidyl-tRNA synthetase</fullName>
    </alternativeName>
</protein>
<gene>
    <name evidence="11" type="ORF">UFOPK2683_00426</name>
    <name evidence="12" type="ORF">UFOPK3605_01091</name>
    <name evidence="13" type="ORF">UFOPK3897_01776</name>
</gene>
<dbReference type="EC" id="6.1.1.21" evidence="2"/>
<dbReference type="CDD" id="cd00773">
    <property type="entry name" value="HisRS-like_core"/>
    <property type="match status" value="1"/>
</dbReference>
<name>A0A6J7NFD8_9ZZZZ</name>
<evidence type="ECO:0000313" key="12">
    <source>
        <dbReference type="EMBL" id="CAB4910753.1"/>
    </source>
</evidence>
<evidence type="ECO:0000313" key="13">
    <source>
        <dbReference type="EMBL" id="CAB4992001.1"/>
    </source>
</evidence>
<dbReference type="CDD" id="cd00859">
    <property type="entry name" value="HisRS_anticodon"/>
    <property type="match status" value="1"/>
</dbReference>
<dbReference type="Pfam" id="PF03129">
    <property type="entry name" value="HGTP_anticodon"/>
    <property type="match status" value="1"/>
</dbReference>
<evidence type="ECO:0000256" key="7">
    <source>
        <dbReference type="ARBA" id="ARBA00023146"/>
    </source>
</evidence>
<comment type="similarity">
    <text evidence="1">Belongs to the class-II aminoacyl-tRNA synthetase family.</text>
</comment>
<evidence type="ECO:0000256" key="5">
    <source>
        <dbReference type="ARBA" id="ARBA00022840"/>
    </source>
</evidence>
<accession>A0A6J7NFD8</accession>
<dbReference type="InterPro" id="IPR033656">
    <property type="entry name" value="HisRS_anticodon"/>
</dbReference>
<dbReference type="InterPro" id="IPR006195">
    <property type="entry name" value="aa-tRNA-synth_II"/>
</dbReference>
<dbReference type="InterPro" id="IPR004516">
    <property type="entry name" value="HisRS/HisZ"/>
</dbReference>
<dbReference type="GO" id="GO:0005737">
    <property type="term" value="C:cytoplasm"/>
    <property type="evidence" value="ECO:0007669"/>
    <property type="project" value="InterPro"/>
</dbReference>
<evidence type="ECO:0000256" key="2">
    <source>
        <dbReference type="ARBA" id="ARBA00012815"/>
    </source>
</evidence>
<dbReference type="EMBL" id="CAFBMM010000057">
    <property type="protein sequence ID" value="CAB4910753.1"/>
    <property type="molecule type" value="Genomic_DNA"/>
</dbReference>
<dbReference type="Gene3D" id="3.40.50.800">
    <property type="entry name" value="Anticodon-binding domain"/>
    <property type="match status" value="1"/>
</dbReference>
<dbReference type="InterPro" id="IPR041715">
    <property type="entry name" value="HisRS-like_core"/>
</dbReference>
<dbReference type="GO" id="GO:0006427">
    <property type="term" value="P:histidyl-tRNA aminoacylation"/>
    <property type="evidence" value="ECO:0007669"/>
    <property type="project" value="InterPro"/>
</dbReference>
<dbReference type="PROSITE" id="PS50862">
    <property type="entry name" value="AA_TRNA_LIGASE_II"/>
    <property type="match status" value="1"/>
</dbReference>
<dbReference type="PANTHER" id="PTHR43707:SF1">
    <property type="entry name" value="HISTIDINE--TRNA LIGASE, MITOCHONDRIAL-RELATED"/>
    <property type="match status" value="1"/>
</dbReference>
<dbReference type="PANTHER" id="PTHR43707">
    <property type="entry name" value="HISTIDYL-TRNA SYNTHETASE"/>
    <property type="match status" value="1"/>
</dbReference>
<keyword evidence="5" id="KW-0067">ATP-binding</keyword>
<evidence type="ECO:0000256" key="4">
    <source>
        <dbReference type="ARBA" id="ARBA00022741"/>
    </source>
</evidence>
<proteinExistence type="inferred from homology"/>
<dbReference type="NCBIfam" id="TIGR00442">
    <property type="entry name" value="hisS"/>
    <property type="match status" value="1"/>
</dbReference>
<keyword evidence="4" id="KW-0547">Nucleotide-binding</keyword>
<dbReference type="GO" id="GO:0004821">
    <property type="term" value="F:histidine-tRNA ligase activity"/>
    <property type="evidence" value="ECO:0007669"/>
    <property type="project" value="UniProtKB-EC"/>
</dbReference>
<evidence type="ECO:0000313" key="11">
    <source>
        <dbReference type="EMBL" id="CAB4718354.1"/>
    </source>
</evidence>
<dbReference type="AlphaFoldDB" id="A0A6J7NFD8"/>